<dbReference type="PANTHER" id="PTHR33833">
    <property type="entry name" value="NUCLEOLAR-LIKE PROTEIN-RELATED"/>
    <property type="match status" value="1"/>
</dbReference>
<keyword evidence="1" id="KW-1133">Transmembrane helix</keyword>
<proteinExistence type="predicted"/>
<dbReference type="AlphaFoldDB" id="A0A9Y1I2J4"/>
<feature type="transmembrane region" description="Helical" evidence="1">
    <location>
        <begin position="6"/>
        <end position="29"/>
    </location>
</feature>
<feature type="transmembrane region" description="Helical" evidence="1">
    <location>
        <begin position="41"/>
        <end position="61"/>
    </location>
</feature>
<accession>A0A9Y1I2J4</accession>
<dbReference type="EMBL" id="OP616812">
    <property type="protein sequence ID" value="WDA99107.1"/>
    <property type="molecule type" value="Genomic_DNA"/>
</dbReference>
<evidence type="ECO:0000256" key="1">
    <source>
        <dbReference type="SAM" id="Phobius"/>
    </source>
</evidence>
<organism evidence="2">
    <name type="scientific">Gronococcus sybilensis</name>
    <dbReference type="NCBI Taxonomy" id="3028029"/>
    <lineage>
        <taxon>Eukaryota</taxon>
        <taxon>Rhodophyta</taxon>
        <taxon>Bangiophyceae</taxon>
        <taxon>Cavernulicolales</taxon>
        <taxon>Cavernulicolaceae</taxon>
        <taxon>Gronococcus</taxon>
    </lineage>
</organism>
<reference evidence="2" key="1">
    <citation type="journal article" date="2023" name="J. Phycol.">
        <title>Revised classification of the Cyanidiophyceae based on plastid genome data with descriptions of the Cavernulicolales ord. nov. and Galdieriales ord. nov. (Rhodophyta).</title>
        <authorList>
            <person name="Park S.I."/>
            <person name="Cho C.H."/>
            <person name="Ciniglia C."/>
            <person name="Huang T.Y."/>
            <person name="Liu S.L."/>
            <person name="Bustamante D.E."/>
            <person name="Calderon M.S."/>
            <person name="Mansilla A."/>
            <person name="McDermott T."/>
            <person name="Andersen R.A."/>
            <person name="Yoon H.S."/>
        </authorList>
    </citation>
    <scope>NUCLEOTIDE SEQUENCE</scope>
</reference>
<protein>
    <submittedName>
        <fullName evidence="2">Uncharacterized protein</fullName>
    </submittedName>
</protein>
<keyword evidence="1" id="KW-0472">Membrane</keyword>
<name>A0A9Y1I2J4_9RHOD</name>
<sequence length="91" mass="10900">MHHLSLATWIIHSTTLFEWMVVIELSWRYAYSLNSQKLLRLTYPMLLAFVSALSACCWHIFYNRFDLEWFVLVQSLTTLFSNFVFFIVLIT</sequence>
<feature type="transmembrane region" description="Helical" evidence="1">
    <location>
        <begin position="67"/>
        <end position="90"/>
    </location>
</feature>
<geneLocation type="plastid" evidence="2"/>
<keyword evidence="2" id="KW-0934">Plastid</keyword>
<gene>
    <name evidence="2" type="primary">ycf49</name>
    <name evidence="2" type="ORF">GRSY_102</name>
</gene>
<dbReference type="Pfam" id="PF10693">
    <property type="entry name" value="DUF2499"/>
    <property type="match status" value="1"/>
</dbReference>
<keyword evidence="1" id="KW-0812">Transmembrane</keyword>
<evidence type="ECO:0000313" key="2">
    <source>
        <dbReference type="EMBL" id="WDA99107.1"/>
    </source>
</evidence>
<dbReference type="InterPro" id="IPR019634">
    <property type="entry name" value="Uncharacterised_Ycf49"/>
</dbReference>
<dbReference type="PANTHER" id="PTHR33833:SF3">
    <property type="entry name" value="YCF49-LIKE PROTEIN"/>
    <property type="match status" value="1"/>
</dbReference>